<proteinExistence type="predicted"/>
<gene>
    <name evidence="1" type="ORF">L284_12075</name>
</gene>
<dbReference type="PATRIC" id="fig|1096930.3.peg.2408"/>
<organism evidence="1 2">
    <name type="scientific">Novosphingobium lindaniclasticum LE124</name>
    <dbReference type="NCBI Taxonomy" id="1096930"/>
    <lineage>
        <taxon>Bacteria</taxon>
        <taxon>Pseudomonadati</taxon>
        <taxon>Pseudomonadota</taxon>
        <taxon>Alphaproteobacteria</taxon>
        <taxon>Sphingomonadales</taxon>
        <taxon>Sphingomonadaceae</taxon>
        <taxon>Novosphingobium</taxon>
    </lineage>
</organism>
<dbReference type="eggNOG" id="ENOG5032RYC">
    <property type="taxonomic scope" value="Bacteria"/>
</dbReference>
<reference evidence="1 2" key="1">
    <citation type="journal article" date="2013" name="Genome Announc.">
        <title>Genome Sequence of Novosphingobium lindaniclasticum LE124T, Isolated from a Hexachlorocyclohexane Dumpsite.</title>
        <authorList>
            <person name="Saxena A."/>
            <person name="Nayyar N."/>
            <person name="Sangwan N."/>
            <person name="Kumari R."/>
            <person name="Khurana J.P."/>
            <person name="Lal R."/>
        </authorList>
    </citation>
    <scope>NUCLEOTIDE SEQUENCE [LARGE SCALE GENOMIC DNA]</scope>
    <source>
        <strain evidence="1 2">LE124</strain>
    </source>
</reference>
<protein>
    <submittedName>
        <fullName evidence="1">Uncharacterized protein</fullName>
    </submittedName>
</protein>
<accession>T0HTD8</accession>
<sequence>MTSKDGHGHGGNGTAAEPRRLLRLLAPFAAAILVLAPSALQAEEEEDFDPARISEVDAIECRLDVPTYTGFAMSLSEEDSPADARGWKKVASKSPAILLYELPAPITVAGRYDTRRIAFSSSGIFALLDLPDPAPLAKEQQIENAMDTNALIDALAASGKVTRAEAEKEIKFRKFLGEKLIREDTEPAKDKDGYGLNTKVTRTISTSVPYAGKTFYGCTYRMEVLDGDGNPL</sequence>
<dbReference type="AlphaFoldDB" id="T0HTD8"/>
<dbReference type="OrthoDB" id="7186639at2"/>
<keyword evidence="2" id="KW-1185">Reference proteome</keyword>
<dbReference type="RefSeq" id="WP_021234261.1">
    <property type="nucleotide sequence ID" value="NZ_ATHL01000076.1"/>
</dbReference>
<evidence type="ECO:0000313" key="1">
    <source>
        <dbReference type="EMBL" id="EQB15368.1"/>
    </source>
</evidence>
<evidence type="ECO:0000313" key="2">
    <source>
        <dbReference type="Proteomes" id="UP000015527"/>
    </source>
</evidence>
<name>T0HTD8_9SPHN</name>
<dbReference type="EMBL" id="ATHL01000076">
    <property type="protein sequence ID" value="EQB15368.1"/>
    <property type="molecule type" value="Genomic_DNA"/>
</dbReference>
<dbReference type="Proteomes" id="UP000015527">
    <property type="component" value="Unassembled WGS sequence"/>
</dbReference>
<comment type="caution">
    <text evidence="1">The sequence shown here is derived from an EMBL/GenBank/DDBJ whole genome shotgun (WGS) entry which is preliminary data.</text>
</comment>